<comment type="caution">
    <text evidence="1">The sequence shown here is derived from an EMBL/GenBank/DDBJ whole genome shotgun (WGS) entry which is preliminary data.</text>
</comment>
<evidence type="ECO:0000313" key="1">
    <source>
        <dbReference type="EMBL" id="KAI0085627.1"/>
    </source>
</evidence>
<reference evidence="1" key="1">
    <citation type="journal article" date="2021" name="Environ. Microbiol.">
        <title>Gene family expansions and transcriptome signatures uncover fungal adaptations to wood decay.</title>
        <authorList>
            <person name="Hage H."/>
            <person name="Miyauchi S."/>
            <person name="Viragh M."/>
            <person name="Drula E."/>
            <person name="Min B."/>
            <person name="Chaduli D."/>
            <person name="Navarro D."/>
            <person name="Favel A."/>
            <person name="Norest M."/>
            <person name="Lesage-Meessen L."/>
            <person name="Balint B."/>
            <person name="Merenyi Z."/>
            <person name="de Eugenio L."/>
            <person name="Morin E."/>
            <person name="Martinez A.T."/>
            <person name="Baldrian P."/>
            <person name="Stursova M."/>
            <person name="Martinez M.J."/>
            <person name="Novotny C."/>
            <person name="Magnuson J.K."/>
            <person name="Spatafora J.W."/>
            <person name="Maurice S."/>
            <person name="Pangilinan J."/>
            <person name="Andreopoulos W."/>
            <person name="LaButti K."/>
            <person name="Hundley H."/>
            <person name="Na H."/>
            <person name="Kuo A."/>
            <person name="Barry K."/>
            <person name="Lipzen A."/>
            <person name="Henrissat B."/>
            <person name="Riley R."/>
            <person name="Ahrendt S."/>
            <person name="Nagy L.G."/>
            <person name="Grigoriev I.V."/>
            <person name="Martin F."/>
            <person name="Rosso M.N."/>
        </authorList>
    </citation>
    <scope>NUCLEOTIDE SEQUENCE</scope>
    <source>
        <strain evidence="1">CBS 384.51</strain>
    </source>
</reference>
<sequence length="329" mass="35799">MSSFVDNCPYVLSPRQLQNLKDETSEDGLTILDVSWHMPNSPRNALQDYTQKHIPGALRLDLDEVASPHELGLKHMLPTPEIFAKACEELGISRSSHVVLYDTTGVFSSPRALYMFRAFGHKRSSILDGGLPNWLAHGGMAGPQFAPVPKAEYDPPQLDVDAVRSKVKSLKDIEAQSNEFVTNSAFDPSSPETELVLDARSRGRFLGTDPEPRPGLPSGHIPHSRSLPFTSFLQQNEVTLQPSGEKITFSTLATNKQLLAALEEALGAEYAKDVLAGKRGVVTSCGSGMTAGVLWLGLQVLGVERVGLYDESWTGYAAREGSLIVKGEQ</sequence>
<keyword evidence="2" id="KW-1185">Reference proteome</keyword>
<organism evidence="1 2">
    <name type="scientific">Irpex rosettiformis</name>
    <dbReference type="NCBI Taxonomy" id="378272"/>
    <lineage>
        <taxon>Eukaryota</taxon>
        <taxon>Fungi</taxon>
        <taxon>Dikarya</taxon>
        <taxon>Basidiomycota</taxon>
        <taxon>Agaricomycotina</taxon>
        <taxon>Agaricomycetes</taxon>
        <taxon>Polyporales</taxon>
        <taxon>Irpicaceae</taxon>
        <taxon>Irpex</taxon>
    </lineage>
</organism>
<evidence type="ECO:0000313" key="2">
    <source>
        <dbReference type="Proteomes" id="UP001055072"/>
    </source>
</evidence>
<accession>A0ACB8TUA6</accession>
<dbReference type="EMBL" id="MU274929">
    <property type="protein sequence ID" value="KAI0085627.1"/>
    <property type="molecule type" value="Genomic_DNA"/>
</dbReference>
<proteinExistence type="predicted"/>
<dbReference type="Proteomes" id="UP001055072">
    <property type="component" value="Unassembled WGS sequence"/>
</dbReference>
<gene>
    <name evidence="1" type="ORF">BDY19DRAFT_986934</name>
</gene>
<name>A0ACB8TUA6_9APHY</name>
<protein>
    <submittedName>
        <fullName evidence="1">Rhodanese-like domain-containing protein</fullName>
    </submittedName>
</protein>